<gene>
    <name evidence="2" type="ordered locus">RB517</name>
</gene>
<feature type="region of interest" description="Disordered" evidence="1">
    <location>
        <begin position="38"/>
        <end position="57"/>
    </location>
</feature>
<sequence>MPYRTDGGANCPVQQLCSCIRNDIQFGAVFIAGSMVDSRSARVDSSNDELIERSRDR</sequence>
<evidence type="ECO:0000256" key="1">
    <source>
        <dbReference type="SAM" id="MobiDB-lite"/>
    </source>
</evidence>
<dbReference type="AlphaFoldDB" id="Q7UYL7"/>
<evidence type="ECO:0000313" key="2">
    <source>
        <dbReference type="EMBL" id="CAD71625.1"/>
    </source>
</evidence>
<organism evidence="2 3">
    <name type="scientific">Rhodopirellula baltica (strain DSM 10527 / NCIMB 13988 / SH1)</name>
    <dbReference type="NCBI Taxonomy" id="243090"/>
    <lineage>
        <taxon>Bacteria</taxon>
        <taxon>Pseudomonadati</taxon>
        <taxon>Planctomycetota</taxon>
        <taxon>Planctomycetia</taxon>
        <taxon>Pirellulales</taxon>
        <taxon>Pirellulaceae</taxon>
        <taxon>Rhodopirellula</taxon>
    </lineage>
</organism>
<dbReference type="EMBL" id="BX294133">
    <property type="protein sequence ID" value="CAD71625.1"/>
    <property type="molecule type" value="Genomic_DNA"/>
</dbReference>
<reference evidence="2 3" key="1">
    <citation type="journal article" date="2003" name="Proc. Natl. Acad. Sci. U.S.A.">
        <title>Complete genome sequence of the marine planctomycete Pirellula sp. strain 1.</title>
        <authorList>
            <person name="Gloeckner F.O."/>
            <person name="Kube M."/>
            <person name="Bauer M."/>
            <person name="Teeling H."/>
            <person name="Lombardot T."/>
            <person name="Ludwig W."/>
            <person name="Gade D."/>
            <person name="Beck A."/>
            <person name="Borzym K."/>
            <person name="Heitmann K."/>
            <person name="Rabus R."/>
            <person name="Schlesner H."/>
            <person name="Amann R."/>
            <person name="Reinhardt R."/>
        </authorList>
    </citation>
    <scope>NUCLEOTIDE SEQUENCE [LARGE SCALE GENOMIC DNA]</scope>
    <source>
        <strain evidence="3">DSM 10527 / NCIMB 13988 / SH1</strain>
    </source>
</reference>
<dbReference type="KEGG" id="rba:RB517"/>
<dbReference type="HOGENOM" id="CLU_2993677_0_0_0"/>
<keyword evidence="3" id="KW-1185">Reference proteome</keyword>
<name>Q7UYL7_RHOBA</name>
<dbReference type="EnsemblBacteria" id="CAD71625">
    <property type="protein sequence ID" value="CAD71625"/>
    <property type="gene ID" value="RB517"/>
</dbReference>
<dbReference type="Proteomes" id="UP000001025">
    <property type="component" value="Chromosome"/>
</dbReference>
<dbReference type="STRING" id="243090.RB517"/>
<evidence type="ECO:0000313" key="3">
    <source>
        <dbReference type="Proteomes" id="UP000001025"/>
    </source>
</evidence>
<accession>Q7UYL7</accession>
<proteinExistence type="predicted"/>
<protein>
    <submittedName>
        <fullName evidence="2">Uncharacterized protein</fullName>
    </submittedName>
</protein>
<dbReference type="InParanoid" id="Q7UYL7"/>